<dbReference type="AlphaFoldDB" id="A0A2R7Y7S6"/>
<comment type="caution">
    <text evidence="2">The sequence shown here is derived from an EMBL/GenBank/DDBJ whole genome shotgun (WGS) entry which is preliminary data.</text>
</comment>
<proteinExistence type="predicted"/>
<dbReference type="CDD" id="cd07890">
    <property type="entry name" value="CYTH-like_AC_IV-like"/>
    <property type="match status" value="1"/>
</dbReference>
<dbReference type="NCBIfam" id="TIGR00318">
    <property type="entry name" value="cyaB"/>
    <property type="match status" value="1"/>
</dbReference>
<protein>
    <recommendedName>
        <fullName evidence="1">CYTH domain-containing protein</fullName>
    </recommendedName>
</protein>
<name>A0A2R7Y7S6_9CREN</name>
<feature type="domain" description="CYTH" evidence="1">
    <location>
        <begin position="1"/>
        <end position="179"/>
    </location>
</feature>
<dbReference type="InterPro" id="IPR008173">
    <property type="entry name" value="Adenylyl_cyclase_CyaB"/>
</dbReference>
<dbReference type="Pfam" id="PF01928">
    <property type="entry name" value="CYTH"/>
    <property type="match status" value="1"/>
</dbReference>
<dbReference type="InterPro" id="IPR023577">
    <property type="entry name" value="CYTH_domain"/>
</dbReference>
<dbReference type="EMBL" id="NBVN01000002">
    <property type="protein sequence ID" value="PUA33526.1"/>
    <property type="molecule type" value="Genomic_DNA"/>
</dbReference>
<evidence type="ECO:0000313" key="2">
    <source>
        <dbReference type="EMBL" id="PUA33526.1"/>
    </source>
</evidence>
<dbReference type="InterPro" id="IPR033469">
    <property type="entry name" value="CYTH-like_dom_sf"/>
</dbReference>
<sequence length="183" mass="20684">MMEFEVKVRVDDLEAVETKLKSLGWVLKEQLLERDAYVDFTVCAGIPAKETAFRIRSRVDLLSGAVSGEVTFKGRLVRSDVKAREEINVVVKDPEKLSEAFTLLGFQIHTVEKLRKVYVSEGSKIRVFLDRVKGLGDFIEFEVLGDVEGFLEEVEKLKESLNLSGRENIVKSYLELILEGGND</sequence>
<organism evidence="2 3">
    <name type="scientific">Zestosphaera tikiterensis</name>
    <dbReference type="NCBI Taxonomy" id="1973259"/>
    <lineage>
        <taxon>Archaea</taxon>
        <taxon>Thermoproteota</taxon>
        <taxon>Thermoprotei</taxon>
        <taxon>Desulfurococcales</taxon>
        <taxon>Desulfurococcaceae</taxon>
        <taxon>Zestosphaera</taxon>
    </lineage>
</organism>
<dbReference type="PANTHER" id="PTHR21028:SF2">
    <property type="entry name" value="CYTH DOMAIN-CONTAINING PROTEIN"/>
    <property type="match status" value="1"/>
</dbReference>
<dbReference type="SMART" id="SM01118">
    <property type="entry name" value="CYTH"/>
    <property type="match status" value="1"/>
</dbReference>
<gene>
    <name evidence="2" type="ORF">B7O98_03660</name>
</gene>
<reference evidence="2 3" key="1">
    <citation type="journal article" date="2018" name="Syst. Appl. Microbiol.">
        <title>A new symbiotic nanoarchaeote (Candidatus Nanoclepta minutus) and its host (Zestosphaera tikiterensis gen. nov., sp. nov.) from a New Zealand hot spring.</title>
        <authorList>
            <person name="St John E."/>
            <person name="Liu Y."/>
            <person name="Podar M."/>
            <person name="Stott M.B."/>
            <person name="Meneghin J."/>
            <person name="Chen Z."/>
            <person name="Lagutin K."/>
            <person name="Mitchell K."/>
            <person name="Reysenbach A.L."/>
        </authorList>
    </citation>
    <scope>NUCLEOTIDE SEQUENCE [LARGE SCALE GENOMIC DNA]</scope>
    <source>
        <strain evidence="2">NZ3</strain>
    </source>
</reference>
<dbReference type="PANTHER" id="PTHR21028">
    <property type="entry name" value="SI:CH211-156B7.4"/>
    <property type="match status" value="1"/>
</dbReference>
<dbReference type="Proteomes" id="UP000244093">
    <property type="component" value="Unassembled WGS sequence"/>
</dbReference>
<dbReference type="SUPFAM" id="SSF55154">
    <property type="entry name" value="CYTH-like phosphatases"/>
    <property type="match status" value="1"/>
</dbReference>
<accession>A0A2R7Y7S6</accession>
<dbReference type="Gene3D" id="2.40.320.10">
    <property type="entry name" value="Hypothetical Protein Pfu-838710-001"/>
    <property type="match status" value="1"/>
</dbReference>
<evidence type="ECO:0000259" key="1">
    <source>
        <dbReference type="PROSITE" id="PS51707"/>
    </source>
</evidence>
<evidence type="ECO:0000313" key="3">
    <source>
        <dbReference type="Proteomes" id="UP000244093"/>
    </source>
</evidence>
<dbReference type="PROSITE" id="PS51707">
    <property type="entry name" value="CYTH"/>
    <property type="match status" value="1"/>
</dbReference>